<keyword evidence="2" id="KW-1185">Reference proteome</keyword>
<evidence type="ECO:0000313" key="2">
    <source>
        <dbReference type="Proteomes" id="UP001367508"/>
    </source>
</evidence>
<gene>
    <name evidence="1" type="ORF">VNO77_19457</name>
</gene>
<proteinExistence type="predicted"/>
<accession>A0AAN9QII4</accession>
<protein>
    <submittedName>
        <fullName evidence="1">Uncharacterized protein</fullName>
    </submittedName>
</protein>
<organism evidence="1 2">
    <name type="scientific">Canavalia gladiata</name>
    <name type="common">Sword bean</name>
    <name type="synonym">Dolichos gladiatus</name>
    <dbReference type="NCBI Taxonomy" id="3824"/>
    <lineage>
        <taxon>Eukaryota</taxon>
        <taxon>Viridiplantae</taxon>
        <taxon>Streptophyta</taxon>
        <taxon>Embryophyta</taxon>
        <taxon>Tracheophyta</taxon>
        <taxon>Spermatophyta</taxon>
        <taxon>Magnoliopsida</taxon>
        <taxon>eudicotyledons</taxon>
        <taxon>Gunneridae</taxon>
        <taxon>Pentapetalae</taxon>
        <taxon>rosids</taxon>
        <taxon>fabids</taxon>
        <taxon>Fabales</taxon>
        <taxon>Fabaceae</taxon>
        <taxon>Papilionoideae</taxon>
        <taxon>50 kb inversion clade</taxon>
        <taxon>NPAAA clade</taxon>
        <taxon>indigoferoid/millettioid clade</taxon>
        <taxon>Phaseoleae</taxon>
        <taxon>Canavalia</taxon>
    </lineage>
</organism>
<sequence length="149" mass="16046">MCINTFNAIGGGICVLVHSYIYGSKLSPFSTLEPGAVVGLTATVNPIKWLQFVQIKYSPMAFSAAIRIASQGCYAETSIREKANYALPIRCSGQLALDLYSLKTLIPSAASDTATGKAIRNSSLLYATDSELIKAYISHHPPENFLLDP</sequence>
<name>A0AAN9QII4_CANGL</name>
<dbReference type="AlphaFoldDB" id="A0AAN9QII4"/>
<dbReference type="EMBL" id="JAYMYQ010000004">
    <property type="protein sequence ID" value="KAK7338825.1"/>
    <property type="molecule type" value="Genomic_DNA"/>
</dbReference>
<reference evidence="1 2" key="1">
    <citation type="submission" date="2024-01" db="EMBL/GenBank/DDBJ databases">
        <title>The genomes of 5 underutilized Papilionoideae crops provide insights into root nodulation and disease resistanc.</title>
        <authorList>
            <person name="Jiang F."/>
        </authorList>
    </citation>
    <scope>NUCLEOTIDE SEQUENCE [LARGE SCALE GENOMIC DNA]</scope>
    <source>
        <strain evidence="1">LVBAO_FW01</strain>
        <tissue evidence="1">Leaves</tissue>
    </source>
</reference>
<comment type="caution">
    <text evidence="1">The sequence shown here is derived from an EMBL/GenBank/DDBJ whole genome shotgun (WGS) entry which is preliminary data.</text>
</comment>
<evidence type="ECO:0000313" key="1">
    <source>
        <dbReference type="EMBL" id="KAK7338825.1"/>
    </source>
</evidence>
<dbReference type="Proteomes" id="UP001367508">
    <property type="component" value="Unassembled WGS sequence"/>
</dbReference>